<evidence type="ECO:0000313" key="2">
    <source>
        <dbReference type="EMBL" id="CAH2091946.1"/>
    </source>
</evidence>
<dbReference type="Proteomes" id="UP001153954">
    <property type="component" value="Unassembled WGS sequence"/>
</dbReference>
<comment type="caution">
    <text evidence="2">The sequence shown here is derived from an EMBL/GenBank/DDBJ whole genome shotgun (WGS) entry which is preliminary data.</text>
</comment>
<keyword evidence="3" id="KW-1185">Reference proteome</keyword>
<sequence length="70" mass="7929">MDVKIVFITLFIVCVIRVGEGGVVFNFHDKLRMAATTVKNVQSSQVIRVPDLECAEGYRMDKLGNCRQRL</sequence>
<evidence type="ECO:0000313" key="3">
    <source>
        <dbReference type="Proteomes" id="UP001153954"/>
    </source>
</evidence>
<protein>
    <recommendedName>
        <fullName evidence="4">Insect cytokine uENF1</fullName>
    </recommendedName>
</protein>
<feature type="signal peptide" evidence="1">
    <location>
        <begin position="1"/>
        <end position="21"/>
    </location>
</feature>
<keyword evidence="1" id="KW-0732">Signal</keyword>
<accession>A0AAU9TYL1</accession>
<name>A0AAU9TYL1_EUPED</name>
<dbReference type="AlphaFoldDB" id="A0AAU9TYL1"/>
<organism evidence="2 3">
    <name type="scientific">Euphydryas editha</name>
    <name type="common">Edith's checkerspot</name>
    <dbReference type="NCBI Taxonomy" id="104508"/>
    <lineage>
        <taxon>Eukaryota</taxon>
        <taxon>Metazoa</taxon>
        <taxon>Ecdysozoa</taxon>
        <taxon>Arthropoda</taxon>
        <taxon>Hexapoda</taxon>
        <taxon>Insecta</taxon>
        <taxon>Pterygota</taxon>
        <taxon>Neoptera</taxon>
        <taxon>Endopterygota</taxon>
        <taxon>Lepidoptera</taxon>
        <taxon>Glossata</taxon>
        <taxon>Ditrysia</taxon>
        <taxon>Papilionoidea</taxon>
        <taxon>Nymphalidae</taxon>
        <taxon>Nymphalinae</taxon>
        <taxon>Euphydryas</taxon>
    </lineage>
</organism>
<evidence type="ECO:0000256" key="1">
    <source>
        <dbReference type="SAM" id="SignalP"/>
    </source>
</evidence>
<proteinExistence type="predicted"/>
<dbReference type="EMBL" id="CAKOGL010000011">
    <property type="protein sequence ID" value="CAH2091946.1"/>
    <property type="molecule type" value="Genomic_DNA"/>
</dbReference>
<gene>
    <name evidence="2" type="ORF">EEDITHA_LOCUS7757</name>
</gene>
<feature type="chain" id="PRO_5043381469" description="Insect cytokine uENF1" evidence="1">
    <location>
        <begin position="22"/>
        <end position="70"/>
    </location>
</feature>
<evidence type="ECO:0008006" key="4">
    <source>
        <dbReference type="Google" id="ProtNLM"/>
    </source>
</evidence>
<reference evidence="2" key="1">
    <citation type="submission" date="2022-03" db="EMBL/GenBank/DDBJ databases">
        <authorList>
            <person name="Tunstrom K."/>
        </authorList>
    </citation>
    <scope>NUCLEOTIDE SEQUENCE</scope>
</reference>